<sequence>MEESITPKAGLEMAAQLFDLARRDPGELSEMLLTDDVAQQVLQEGLTLYIQEAKSQIESKTDSELLSPSVHATYSIDGSEQETVDVTRWFAASDDDDLLGLHEEAYGGDAISESIIAFMAFFDADVERLYFIASDPQVVCQVNQEEAQAWMTFHRPHLLREDGDA</sequence>
<dbReference type="RefSeq" id="WP_126632031.1">
    <property type="nucleotide sequence ID" value="NZ_BIFT01000003.1"/>
</dbReference>
<evidence type="ECO:0000313" key="1">
    <source>
        <dbReference type="EMBL" id="GCE32013.1"/>
    </source>
</evidence>
<evidence type="ECO:0000313" key="2">
    <source>
        <dbReference type="Proteomes" id="UP000287171"/>
    </source>
</evidence>
<proteinExistence type="predicted"/>
<name>A0A402BKW7_9CHLR</name>
<gene>
    <name evidence="1" type="ORF">KDA_74970</name>
</gene>
<organism evidence="1 2">
    <name type="scientific">Dictyobacter alpinus</name>
    <dbReference type="NCBI Taxonomy" id="2014873"/>
    <lineage>
        <taxon>Bacteria</taxon>
        <taxon>Bacillati</taxon>
        <taxon>Chloroflexota</taxon>
        <taxon>Ktedonobacteria</taxon>
        <taxon>Ktedonobacterales</taxon>
        <taxon>Dictyobacteraceae</taxon>
        <taxon>Dictyobacter</taxon>
    </lineage>
</organism>
<dbReference type="EMBL" id="BIFT01000003">
    <property type="protein sequence ID" value="GCE32013.1"/>
    <property type="molecule type" value="Genomic_DNA"/>
</dbReference>
<accession>A0A402BKW7</accession>
<dbReference type="AlphaFoldDB" id="A0A402BKW7"/>
<comment type="caution">
    <text evidence="1">The sequence shown here is derived from an EMBL/GenBank/DDBJ whole genome shotgun (WGS) entry which is preliminary data.</text>
</comment>
<dbReference type="Proteomes" id="UP000287171">
    <property type="component" value="Unassembled WGS sequence"/>
</dbReference>
<protein>
    <submittedName>
        <fullName evidence="1">Uncharacterized protein</fullName>
    </submittedName>
</protein>
<keyword evidence="2" id="KW-1185">Reference proteome</keyword>
<reference evidence="2" key="1">
    <citation type="submission" date="2018-12" db="EMBL/GenBank/DDBJ databases">
        <title>Tengunoibacter tsumagoiensis gen. nov., sp. nov., Dictyobacter kobayashii sp. nov., D. alpinus sp. nov., and D. joshuensis sp. nov. and description of Dictyobacteraceae fam. nov. within the order Ktedonobacterales isolated from Tengu-no-mugimeshi.</title>
        <authorList>
            <person name="Wang C.M."/>
            <person name="Zheng Y."/>
            <person name="Sakai Y."/>
            <person name="Toyoda A."/>
            <person name="Minakuchi Y."/>
            <person name="Abe K."/>
            <person name="Yokota A."/>
            <person name="Yabe S."/>
        </authorList>
    </citation>
    <scope>NUCLEOTIDE SEQUENCE [LARGE SCALE GENOMIC DNA]</scope>
    <source>
        <strain evidence="2">Uno16</strain>
    </source>
</reference>